<keyword evidence="8" id="KW-1185">Reference proteome</keyword>
<dbReference type="InterPro" id="IPR035398">
    <property type="entry name" value="Bac_rhamnosid_C"/>
</dbReference>
<evidence type="ECO:0000259" key="5">
    <source>
        <dbReference type="Pfam" id="PF17389"/>
    </source>
</evidence>
<dbReference type="InterPro" id="IPR008902">
    <property type="entry name" value="Rhamnosid_concanavalin"/>
</dbReference>
<evidence type="ECO:0000256" key="2">
    <source>
        <dbReference type="ARBA" id="ARBA00012652"/>
    </source>
</evidence>
<comment type="caution">
    <text evidence="7">The sequence shown here is derived from an EMBL/GenBank/DDBJ whole genome shotgun (WGS) entry which is preliminary data.</text>
</comment>
<reference evidence="7 8" key="2">
    <citation type="submission" date="2015-05" db="EMBL/GenBank/DDBJ databases">
        <authorList>
            <person name="Morales-Cruz A."/>
            <person name="Amrine K.C."/>
            <person name="Cantu D."/>
        </authorList>
    </citation>
    <scope>NUCLEOTIDE SEQUENCE [LARGE SCALE GENOMIC DNA]</scope>
    <source>
        <strain evidence="7">UCRPC4</strain>
    </source>
</reference>
<accession>A0A0G2F144</accession>
<dbReference type="Gene3D" id="2.60.120.260">
    <property type="entry name" value="Galactose-binding domain-like"/>
    <property type="match status" value="2"/>
</dbReference>
<sequence length="573" mass="64104">METVSTDESWFVALGPTRLAELYDGEKYDANQEIVNWSAAEKVLENGELGRRPLRFAEALDEYTLKGSPNGECWEPRFTFQGFRYVQVDDWPTESGDVMECIEAVVCHTDMEPTGQFHCSDEMINKLHQNVIWGMRGNFVSLPTDCPQRDERLGWTGDLAVFVPTATFLYNCFGLLRGWLADVASDQDELDGVPSLVSPNVRRYTKMDGGPIAIWGDVTVLAPWALYQETGDVQIFKDQYTSMMQWINCIPRNEGEGSRLWDPRYFQFGDWLDPDAPPDNPGGGKTDPVLVASAFLVHSLDLMTQVTAILHHDEDHARMTKDFQATHEDFAKAYMSPEGKMHSDSQTAYALAICFNLFPKSSHKTYAGNRLADIVKENAYNIGTGFAGTPFICEALVQTGHTEVAYSMLQNRKCPSWLYPVTMGATTIWERWDSMLPDGSINPGEMTSFNHYAYGVIATFMHERLAGLKKVEAGWKKSRVQPIIGANVKSASASHLTPFGRVYCSWKIGQDDDQSKAVTKFHLAVSVPPNTTMDVVLPSEDGARMDVTTVGSGDWTFARSVPNDYHWVEGPEP</sequence>
<dbReference type="PANTHER" id="PTHR33307">
    <property type="entry name" value="ALPHA-RHAMNOSIDASE (EUROFUNG)"/>
    <property type="match status" value="1"/>
</dbReference>
<dbReference type="GO" id="GO:0005975">
    <property type="term" value="P:carbohydrate metabolic process"/>
    <property type="evidence" value="ECO:0007669"/>
    <property type="project" value="InterPro"/>
</dbReference>
<dbReference type="InterPro" id="IPR008928">
    <property type="entry name" value="6-hairpin_glycosidase_sf"/>
</dbReference>
<dbReference type="InterPro" id="IPR035396">
    <property type="entry name" value="Bac_rhamnosid6H"/>
</dbReference>
<dbReference type="InterPro" id="IPR016007">
    <property type="entry name" value="Alpha_rhamnosid"/>
</dbReference>
<dbReference type="SUPFAM" id="SSF48208">
    <property type="entry name" value="Six-hairpin glycosidases"/>
    <property type="match status" value="1"/>
</dbReference>
<feature type="domain" description="Alpha-L-rhamnosidase six-hairpin glycosidase" evidence="5">
    <location>
        <begin position="114"/>
        <end position="464"/>
    </location>
</feature>
<dbReference type="OrthoDB" id="10036721at2759"/>
<dbReference type="InterPro" id="IPR012341">
    <property type="entry name" value="6hp_glycosidase-like_sf"/>
</dbReference>
<dbReference type="Pfam" id="PF17389">
    <property type="entry name" value="Bac_rhamnosid6H"/>
    <property type="match status" value="1"/>
</dbReference>
<protein>
    <recommendedName>
        <fullName evidence="2">alpha-L-rhamnosidase</fullName>
        <ecNumber evidence="2">3.2.1.40</ecNumber>
    </recommendedName>
</protein>
<dbReference type="Pfam" id="PF05592">
    <property type="entry name" value="Bac_rhamnosid"/>
    <property type="match status" value="1"/>
</dbReference>
<reference evidence="7 8" key="1">
    <citation type="submission" date="2015-05" db="EMBL/GenBank/DDBJ databases">
        <title>Distinctive expansion of gene families associated with plant cell wall degradation and secondary metabolism in the genomes of grapevine trunk pathogens.</title>
        <authorList>
            <person name="Lawrence D.P."/>
            <person name="Travadon R."/>
            <person name="Rolshausen P.E."/>
            <person name="Baumgartner K."/>
        </authorList>
    </citation>
    <scope>NUCLEOTIDE SEQUENCE [LARGE SCALE GENOMIC DNA]</scope>
    <source>
        <strain evidence="7">UCRPC4</strain>
    </source>
</reference>
<dbReference type="EC" id="3.2.1.40" evidence="2"/>
<comment type="catalytic activity">
    <reaction evidence="1">
        <text>Hydrolysis of terminal non-reducing alpha-L-rhamnose residues in alpha-L-rhamnosides.</text>
        <dbReference type="EC" id="3.2.1.40"/>
    </reaction>
</comment>
<dbReference type="GO" id="GO:0030596">
    <property type="term" value="F:alpha-L-rhamnosidase activity"/>
    <property type="evidence" value="ECO:0007669"/>
    <property type="project" value="UniProtKB-EC"/>
</dbReference>
<evidence type="ECO:0000313" key="7">
    <source>
        <dbReference type="EMBL" id="KKY28059.1"/>
    </source>
</evidence>
<evidence type="ECO:0000256" key="3">
    <source>
        <dbReference type="ARBA" id="ARBA00022801"/>
    </source>
</evidence>
<feature type="domain" description="Alpha-L-rhamnosidase concanavalin-like" evidence="4">
    <location>
        <begin position="35"/>
        <end position="97"/>
    </location>
</feature>
<feature type="domain" description="Alpha-L-rhamnosidase C-terminal" evidence="6">
    <location>
        <begin position="467"/>
        <end position="548"/>
    </location>
</feature>
<dbReference type="Gene3D" id="1.50.10.10">
    <property type="match status" value="1"/>
</dbReference>
<evidence type="ECO:0000313" key="8">
    <source>
        <dbReference type="Proteomes" id="UP000053317"/>
    </source>
</evidence>
<evidence type="ECO:0000259" key="6">
    <source>
        <dbReference type="Pfam" id="PF17390"/>
    </source>
</evidence>
<dbReference type="EMBL" id="LCWF01000017">
    <property type="protein sequence ID" value="KKY28059.1"/>
    <property type="molecule type" value="Genomic_DNA"/>
</dbReference>
<dbReference type="Proteomes" id="UP000053317">
    <property type="component" value="Unassembled WGS sequence"/>
</dbReference>
<organism evidence="7 8">
    <name type="scientific">Phaeomoniella chlamydospora</name>
    <name type="common">Phaeoacremonium chlamydosporum</name>
    <dbReference type="NCBI Taxonomy" id="158046"/>
    <lineage>
        <taxon>Eukaryota</taxon>
        <taxon>Fungi</taxon>
        <taxon>Dikarya</taxon>
        <taxon>Ascomycota</taxon>
        <taxon>Pezizomycotina</taxon>
        <taxon>Eurotiomycetes</taxon>
        <taxon>Chaetothyriomycetidae</taxon>
        <taxon>Phaeomoniellales</taxon>
        <taxon>Phaeomoniellaceae</taxon>
        <taxon>Phaeomoniella</taxon>
    </lineage>
</organism>
<dbReference type="Pfam" id="PF17390">
    <property type="entry name" value="Bac_rhamnosid_C"/>
    <property type="match status" value="1"/>
</dbReference>
<gene>
    <name evidence="7" type="ORF">UCRPC4_g00682</name>
</gene>
<dbReference type="Gene3D" id="2.60.420.10">
    <property type="entry name" value="Maltose phosphorylase, domain 3"/>
    <property type="match status" value="1"/>
</dbReference>
<dbReference type="AlphaFoldDB" id="A0A0G2F144"/>
<keyword evidence="3" id="KW-0378">Hydrolase</keyword>
<proteinExistence type="predicted"/>
<evidence type="ECO:0000256" key="1">
    <source>
        <dbReference type="ARBA" id="ARBA00001445"/>
    </source>
</evidence>
<dbReference type="PANTHER" id="PTHR33307:SF6">
    <property type="entry name" value="ALPHA-RHAMNOSIDASE (EUROFUNG)-RELATED"/>
    <property type="match status" value="1"/>
</dbReference>
<evidence type="ECO:0000259" key="4">
    <source>
        <dbReference type="Pfam" id="PF05592"/>
    </source>
</evidence>
<name>A0A0G2F144_PHACM</name>